<evidence type="ECO:0000256" key="8">
    <source>
        <dbReference type="ARBA" id="ARBA00023017"/>
    </source>
</evidence>
<dbReference type="InterPro" id="IPR042219">
    <property type="entry name" value="AAA_lid_11_sf"/>
</dbReference>
<dbReference type="Gene3D" id="1.10.287.2620">
    <property type="match status" value="1"/>
</dbReference>
<accession>A0A4Z2C3P8</accession>
<dbReference type="FunFam" id="1.10.287.2620:FF:000002">
    <property type="entry name" value="Dynein heavy chain 2, axonemal"/>
    <property type="match status" value="1"/>
</dbReference>
<keyword evidence="7" id="KW-0067">ATP-binding</keyword>
<reference evidence="16 17" key="1">
    <citation type="submission" date="2019-04" db="EMBL/GenBank/DDBJ databases">
        <title>The sequence and de novo assembly of Takifugu bimaculatus genome using PacBio and Hi-C technologies.</title>
        <authorList>
            <person name="Xu P."/>
            <person name="Liu B."/>
            <person name="Zhou Z."/>
        </authorList>
    </citation>
    <scope>NUCLEOTIDE SEQUENCE [LARGE SCALE GENOMIC DNA]</scope>
    <source>
        <strain evidence="16">TB-2018</strain>
        <tissue evidence="16">Muscle</tissue>
    </source>
</reference>
<dbReference type="Pfam" id="PF18199">
    <property type="entry name" value="Dynein_C"/>
    <property type="match status" value="1"/>
</dbReference>
<dbReference type="FunFam" id="1.10.8.720:FF:000005">
    <property type="entry name" value="Dynein axonemal heavy chain 10"/>
    <property type="match status" value="1"/>
</dbReference>
<evidence type="ECO:0000256" key="3">
    <source>
        <dbReference type="ARBA" id="ARBA00022490"/>
    </source>
</evidence>
<evidence type="ECO:0000256" key="9">
    <source>
        <dbReference type="ARBA" id="ARBA00023054"/>
    </source>
</evidence>
<dbReference type="InterPro" id="IPR042228">
    <property type="entry name" value="Dynein_linker_3"/>
</dbReference>
<evidence type="ECO:0000313" key="16">
    <source>
        <dbReference type="EMBL" id="TNM98994.1"/>
    </source>
</evidence>
<dbReference type="InterPro" id="IPR013602">
    <property type="entry name" value="Dynein_heavy_linker"/>
</dbReference>
<dbReference type="GO" id="GO:0045505">
    <property type="term" value="F:dynein intermediate chain binding"/>
    <property type="evidence" value="ECO:0007669"/>
    <property type="project" value="InterPro"/>
</dbReference>
<dbReference type="InterPro" id="IPR042222">
    <property type="entry name" value="Dynein_2_N"/>
</dbReference>
<evidence type="ECO:0000256" key="6">
    <source>
        <dbReference type="ARBA" id="ARBA00022741"/>
    </source>
</evidence>
<evidence type="ECO:0000256" key="12">
    <source>
        <dbReference type="ARBA" id="ARBA00023212"/>
    </source>
</evidence>
<dbReference type="Gene3D" id="1.10.8.720">
    <property type="entry name" value="Region D6 of dynein motor"/>
    <property type="match status" value="1"/>
</dbReference>
<dbReference type="InterPro" id="IPR024317">
    <property type="entry name" value="Dynein_heavy_chain_D4_dom"/>
</dbReference>
<dbReference type="InterPro" id="IPR041228">
    <property type="entry name" value="Dynein_C"/>
</dbReference>
<dbReference type="FunFam" id="1.10.8.1220:FF:000001">
    <property type="entry name" value="Dynein axonemal heavy chain 5"/>
    <property type="match status" value="1"/>
</dbReference>
<keyword evidence="9 14" id="KW-0175">Coiled coil</keyword>
<dbReference type="GO" id="GO:0016887">
    <property type="term" value="F:ATP hydrolysis activity"/>
    <property type="evidence" value="ECO:0007669"/>
    <property type="project" value="InterPro"/>
</dbReference>
<feature type="coiled-coil region" evidence="14">
    <location>
        <begin position="2879"/>
        <end position="2941"/>
    </location>
</feature>
<keyword evidence="12" id="KW-0206">Cytoskeleton</keyword>
<proteinExistence type="inferred from homology"/>
<dbReference type="Gene3D" id="1.20.140.100">
    <property type="entry name" value="Dynein heavy chain, N-terminal domain 2"/>
    <property type="match status" value="1"/>
</dbReference>
<feature type="coiled-coil region" evidence="14">
    <location>
        <begin position="2665"/>
        <end position="2745"/>
    </location>
</feature>
<dbReference type="GO" id="GO:0008017">
    <property type="term" value="F:microtubule binding"/>
    <property type="evidence" value="ECO:0007669"/>
    <property type="project" value="UniProtKB-ARBA"/>
</dbReference>
<dbReference type="Pfam" id="PF12775">
    <property type="entry name" value="AAA_7"/>
    <property type="match status" value="1"/>
</dbReference>
<evidence type="ECO:0000256" key="2">
    <source>
        <dbReference type="ARBA" id="ARBA00008887"/>
    </source>
</evidence>
<dbReference type="Pfam" id="PF12781">
    <property type="entry name" value="AAA_9"/>
    <property type="match status" value="1"/>
</dbReference>
<dbReference type="InterPro" id="IPR041466">
    <property type="entry name" value="Dynein_AAA5_ext"/>
</dbReference>
<dbReference type="FunFam" id="3.40.50.300:FF:002141">
    <property type="entry name" value="Dynein heavy chain"/>
    <property type="match status" value="1"/>
</dbReference>
<feature type="domain" description="AAA+ ATPase" evidence="15">
    <location>
        <begin position="1493"/>
        <end position="1629"/>
    </location>
</feature>
<dbReference type="InterPro" id="IPR043160">
    <property type="entry name" value="Dynein_C_barrel"/>
</dbReference>
<dbReference type="GO" id="GO:0008569">
    <property type="term" value="F:minus-end-directed microtubule motor activity"/>
    <property type="evidence" value="ECO:0007669"/>
    <property type="project" value="InterPro"/>
</dbReference>
<dbReference type="GO" id="GO:0005874">
    <property type="term" value="C:microtubule"/>
    <property type="evidence" value="ECO:0007669"/>
    <property type="project" value="UniProtKB-KW"/>
</dbReference>
<protein>
    <recommendedName>
        <fullName evidence="15">AAA+ ATPase domain-containing protein</fullName>
    </recommendedName>
</protein>
<name>A0A4Z2C3P8_9TELE</name>
<dbReference type="InterPro" id="IPR003593">
    <property type="entry name" value="AAA+_ATPase"/>
</dbReference>
<dbReference type="FunFam" id="3.20.180.20:FF:000001">
    <property type="entry name" value="Dynein axonemal heavy chain 5"/>
    <property type="match status" value="1"/>
</dbReference>
<dbReference type="Pfam" id="PF08393">
    <property type="entry name" value="DHC_N2"/>
    <property type="match status" value="1"/>
</dbReference>
<dbReference type="Pfam" id="PF07728">
    <property type="entry name" value="AAA_5"/>
    <property type="match status" value="1"/>
</dbReference>
<dbReference type="FunFam" id="1.10.472.130:FF:000010">
    <property type="entry name" value="Dynein axonemal heavy chain 10"/>
    <property type="match status" value="1"/>
</dbReference>
<dbReference type="GO" id="GO:0097729">
    <property type="term" value="C:9+2 motile cilium"/>
    <property type="evidence" value="ECO:0007669"/>
    <property type="project" value="UniProtKB-ARBA"/>
</dbReference>
<dbReference type="Pfam" id="PF18198">
    <property type="entry name" value="AAA_lid_11"/>
    <property type="match status" value="1"/>
</dbReference>
<dbReference type="InterPro" id="IPR026983">
    <property type="entry name" value="DHC"/>
</dbReference>
<dbReference type="FunFam" id="1.20.920.30:FF:000007">
    <property type="entry name" value="Dynein axonemal heavy chain 10"/>
    <property type="match status" value="1"/>
</dbReference>
<dbReference type="Gene3D" id="1.10.472.130">
    <property type="match status" value="1"/>
</dbReference>
<evidence type="ECO:0000256" key="4">
    <source>
        <dbReference type="ARBA" id="ARBA00022701"/>
    </source>
</evidence>
<dbReference type="Gene3D" id="1.20.58.1120">
    <property type="match status" value="1"/>
</dbReference>
<evidence type="ECO:0000259" key="15">
    <source>
        <dbReference type="SMART" id="SM00382"/>
    </source>
</evidence>
<dbReference type="Pfam" id="PF22597">
    <property type="entry name" value="DYN_lid"/>
    <property type="match status" value="1"/>
</dbReference>
<dbReference type="Gene3D" id="1.10.8.1220">
    <property type="match status" value="1"/>
</dbReference>
<organism evidence="16 17">
    <name type="scientific">Takifugu bimaculatus</name>
    <dbReference type="NCBI Taxonomy" id="433685"/>
    <lineage>
        <taxon>Eukaryota</taxon>
        <taxon>Metazoa</taxon>
        <taxon>Chordata</taxon>
        <taxon>Craniata</taxon>
        <taxon>Vertebrata</taxon>
        <taxon>Euteleostomi</taxon>
        <taxon>Actinopterygii</taxon>
        <taxon>Neopterygii</taxon>
        <taxon>Teleostei</taxon>
        <taxon>Neoteleostei</taxon>
        <taxon>Acanthomorphata</taxon>
        <taxon>Eupercaria</taxon>
        <taxon>Tetraodontiformes</taxon>
        <taxon>Tetradontoidea</taxon>
        <taxon>Tetraodontidae</taxon>
        <taxon>Takifugu</taxon>
    </lineage>
</organism>
<dbReference type="Gene3D" id="1.20.920.30">
    <property type="match status" value="1"/>
</dbReference>
<dbReference type="FunFam" id="3.10.490.20:FF:000006">
    <property type="entry name" value="Dynein axonemal heavy chain 10"/>
    <property type="match status" value="1"/>
</dbReference>
<keyword evidence="8" id="KW-0243">Dynein</keyword>
<keyword evidence="17" id="KW-1185">Reference proteome</keyword>
<comment type="similarity">
    <text evidence="2">Belongs to the dynein heavy chain family.</text>
</comment>
<keyword evidence="6" id="KW-0547">Nucleotide-binding</keyword>
<dbReference type="Pfam" id="PF03028">
    <property type="entry name" value="Dynein_heavy"/>
    <property type="match status" value="1"/>
</dbReference>
<sequence length="4067" mass="466647">MDSLQIVWTLSCHYNSNERMVPLMEQIAQQLCERVDQAIDVHKIFKDKEAAICMLRDAKQVLNQWNISYFKMRAEIEESGSYSCWEFDLGRLFERTDYMASVCQDLCNVFQALEGFGKILGPDLKYVTGDPKQVDGILFRVGKLSLPIEEVDFHPFDICNLSSWRKIMHDFNTEVKVEHTNKTFEIMMDKPPRNKYEPPVAGAIKWTQFLFCRLKNTITSFLEVPEMCEAEHMKTAMDKYEEMALKLIDYELKKYDDWKTETEHSLPLLMKRPLLALLTNESHSQVHLDIPRTPHSLKSYMRFIVNFAPEIKEMICEAKFLGLLNYSVPPVAINVALKEHKLIRYSDDLHRLVNRYHNALNSLNKLKMTMLAEQIYTVQNEIYIGCKRLNWNSLGIGEFISQGFQTVSKFESVVKHIQKYEQEIETILQTIITAKILIFPVKPDKSDDLPGIKQFCQYIEREQSKTMHYLRKKCAAIGPLIIMIERLITGTNSGRAKCMADYYYHWEHKVLDSLTKMLLRNFQAFNMALKESSALFQIDVILSAPKIVLQPYRNDIYWLIMNCVRECVEKTKHFVRWMHGTCIECPPQQADGEEELIIFSYFSDLWQNPQINESAHTVSQTIQELLYSVEQYLQDWKYYRLLWERNKDITTAKFAAKNPSCVMYDNKLQFFYNLYLEATREPLYKHIKVIHLNLEPLVQTVMEIAHSWVSSLGTLFNMPAKDDLFNLRDYFMQSSTTLKLKPTTFEELKTVLTAISDIRNVAVDVEINLYDIQERYRTLVMYKVEVSQDELELKANISQIWDDLFKEARQVDLSLTDVKRSFSVVTQQKVTEFEEELTLFIESFNMHGPGTVEDDLEKGLNIWGKYEKDLAKVVAAQQEVANAQKLLDLPVSVYLDLINVQKDMKGLRQIYDVYEVQKVNTVKFNLLTESDLFLSFLCFFQNAKSKWSQTLWVDLNIHQLQEGVETFIKTLRQLPKHVKALPVAFFFEGRMKEFRDSLPLLLDLKNEALRDRHWKELMEKTGTKFEINTESFTLENMFAMELQKHSEVIDEIVTCAVKELGIEKGVKEVVTTWENMQFNVMPYFKGTQERGFILGAVDEILLAVDNDALNLQSMAGSRFVGPFLGPIQQWEKDLSLISETIEAWMIVQRKWMYLESIFIGGDIRAQLPKEAKKFDKLDQQFKELMNETVKQPNIKVGCLRPNRLADLQALSEGLESCQKSLNDYLDCKRNAFPRFFFISDDELLRILGSSDPACVQEHIIKMYDNIASLRFDIISSGETVAGAMVSAEGEVMELKKPIPVEGKVEDWMTGVLLEMRKTNRLITKEAVFHYCENKSRVDWMFLYQGMVVLAANQVWWTWEVENVFNRLQTGEKHALRDYAAQMHQQIDELVTRITQPMKNNDRRKLNTALIIDVHARDIVDKLVLNSVMDAQEFEWESQLKFHWEQDRDDLFVHQCSASFSYGYEYMGLNGRLVITPLTDRIYLTITQALSMYLGGAPAGPAGTGKTESTKDLAKALGLLCIVTNCGEGMDYLAVGKIFSGLAQCGAWGCFDEFNRIDASVLSVISSQIQTIRNALILNLKRFTFEGKEISLDGRMGIFITMNPGYAGRTELPESIKALFRPVVVIVPDLQQICEIMLFSEGFLMAKALAKKMTVLYKLAREQLSKQSHYDFGLRALKSVLVMAGELKRGSPDLNEVDKVVQMYETMMTRHTTMVVGPTGGGKSVVISTLCQAQTKMGLQTNMFPLNPKAMSVIELYGVLDPDTRDWTDGILSNIFRDINKPTDKQERRYILFDGDVDALWVENMNSVMDDNKLLTLANGERIRLQSHCALLFEVGDLQYASPATVSRCGMVFVDPKNLRYTPYWQKWVTTRHSKKQIILQKLFEKYVHSSIDMIVDGVIDGKQGKKLKTIVPQTDLNMVTQLCLTLDALLENENSSAEVVECYFLEALYCSLGATLLESDRARFDEFIKTLSDLSSVRDESELAGPGEIPGKKRNNCKHVLIHTGYLPTLYDFHFDGTREKWIPWSSLVSKYNHHPDTKFSDILVPTTDTTRTSWLLEQMVKIKRPVLLVGDSGTSKTATIHNFLKHLDADTMMTLMINFSSRTTSMDVQRNFEANVEKRTKKTYGPPMGKRLLVFIDDMNMPKVDSYGTQQPIALLKLLLDRGGMYDRGKDLNYKILKDLGFIAAMGKAGGGRNEVDPRFVSLFSVFGIPFPSVESLHLIYSSIIRGHTKPFEDSIQKVCDKVTFCTLELYKNMVKDMPPTPSKFHYIFNLRDLSRVYNGLILTNPESRFLTVTQFVRVWRNECLRIFHDRLIDETDKALVQDLIKNLVGEYFKSDTEAVMKDPILFGDYSNALDETEPRVYKDIIDYDASKALFQELLEEYNENKPRMNLVLFDDALEHLTRVHRILRIDRAHALLVGVGGSGKQSLTRLAAFTAGCEVVFEITLSRGYNESNFRDDLKILYLKLGIENKKTVFLFTDAHVAEEGFLELINNMLTSGIVPALFPDDEKESVLNQIRDEALQKGAGPSKESLWQYFVDKSANNLHIVLGMSPVGDTLRMRCRNFPGLMNNTVIDWFLPWPPQALLAVAQSFLEESPMIPAVHSEAVISHICMVHSSVAEYSKTFLQKLRRYNYVTPKNYLDFINTYSNLLEEKDKYILGQCKHLEGGVDKIKEASEQLDVLNAKLAEQKIVLGEKSTACEALLEEIATNTTIAEEKKVLAEDKAKEIEEQNKVISVEKKEAESSLAEALPVLEGARHALQDLDKSDVTEIRSFAKPPKQVQVVCEGILVLRGYKDISWLSAKGMMSDSNFLRSLMEMDCDSITNSQVTTVKGYLRNLKTNIAEMQGISKAGAGMFKFVEAIIGYCDVAREIKPKRDKVARLEKNFFQSKQELERIQNELSSIQVELKALGDKYQTAITEKQQLQEEAELMEKRLIAADKLISGLSSENERWDLFPLNHLVCLHVVGINALSTHQSHFRWTQDLEELKQQRVHLLGDCLISAAFLSYAGAFSSDFRKEMIYEVWLNDVQSRTIPMSQPFILENLLTDEVEICRWGSEGLPPDELSVQNGILTTRGSRFPLYVDEYIDPVIDNVLEKNVNGAEGRQVIMLGDKEVEYDPNFKLYLNTKLANPEYNPSVFGKSMVINYTVTLDGLEDQLLSVIMCFEKKELEEQREHLIKETSDNKKLLKNLSDSLLRELATSSGNMLDNTELVDTLEETKSKAAEVFEKLKLAQKTAVDIDTLRNRYRPAAKRGAILFFVLTEMALVNSMYQFSLASYLEVFDYSLRKSLPDPNLSQRLNNIMSTLTYSVYNYGCTGLFERHKLLFSFNMTIKIEQAVKGVPQEELEFFIKGNLSLEKSQRKKPCDWLPDQGWEDLVKLAELFPERFSSLPDAIERNLFEWKSWYDLDGPEQVPFPMKDADTLSAFQQLLLLRCFRVDRVYRAVTDYITFTMDEKYVQPPVIDFDAIYEQSTPFSPIIFILSPGSDPANDLMKLAERSGFGEKFQFLAMGQGQEKVVLRLLERAAAHGHWLMLQNCHLLVKWLKELEKSLERIKKPNPNFRLWITTNPIDNFPIGILQKSLKVVTEPPNGLKLNMRATYSKISQENLTTCPHPAFRSLVYVLSFCHAVVQERRKYGKIGWNVPYDFNESDFLVCMKILDTYLTRSYNQGENVPWESLKYLIGEVMYGGRVIDSFDRRILTSYMDEYFGDFLFYTYRQFHFFNNKDVDYKIPPHGTKKIYVEEIESLPLANTPEVMGLHSNAEIGYYTQAAKDMWGHLIDLQPQTGDTGGNISRDDYICQVAQDIQGKLPTLFDLDVLRKTLGLDISPTTVVLLQELERFNKLVVRMQRSLAELQRALAGEVGMSSELDEVARALFNGQIPAIWKKLAPDTLKSLGNWMSHFKRRYEQYSDWVDKGEPKVMWLSGLHIPESYLTAMVQAACRKNGWPLDLSTLYTEVTQYRSEDEVTDTPRKGCFVSGLYLEGADWDMENSCLVKSQPKVLVVQLPILEVIPIESSNLSFQNTLRTPVYTTSLRRNAMGVGLVFEADLFTTKHISHWVIQGVCLCLNAE</sequence>
<keyword evidence="10" id="KW-0969">Cilium</keyword>
<dbReference type="FunFam" id="1.20.140.100:FF:000013">
    <property type="entry name" value="Dynein heavy chain 10, axonemal"/>
    <property type="match status" value="1"/>
</dbReference>
<evidence type="ECO:0000256" key="11">
    <source>
        <dbReference type="ARBA" id="ARBA00023175"/>
    </source>
</evidence>
<dbReference type="FunFam" id="1.20.1270.280:FF:000005">
    <property type="entry name" value="Dynein axonemal heavy chain 10"/>
    <property type="match status" value="1"/>
</dbReference>
<dbReference type="PANTHER" id="PTHR22878">
    <property type="entry name" value="DYNEIN HEAVY CHAIN 6, AXONEMAL-LIKE-RELATED"/>
    <property type="match status" value="1"/>
</dbReference>
<keyword evidence="5" id="KW-0677">Repeat</keyword>
<dbReference type="Gene3D" id="3.20.180.20">
    <property type="entry name" value="Dynein heavy chain, N-terminal domain 2"/>
    <property type="match status" value="1"/>
</dbReference>
<evidence type="ECO:0000313" key="17">
    <source>
        <dbReference type="Proteomes" id="UP000516260"/>
    </source>
</evidence>
<dbReference type="GO" id="GO:0005524">
    <property type="term" value="F:ATP binding"/>
    <property type="evidence" value="ECO:0007669"/>
    <property type="project" value="UniProtKB-KW"/>
</dbReference>
<keyword evidence="3" id="KW-0963">Cytoplasm</keyword>
<feature type="domain" description="AAA+ ATPase" evidence="15">
    <location>
        <begin position="2063"/>
        <end position="2214"/>
    </location>
</feature>
<evidence type="ECO:0000256" key="10">
    <source>
        <dbReference type="ARBA" id="ARBA00023069"/>
    </source>
</evidence>
<dbReference type="InterPro" id="IPR035706">
    <property type="entry name" value="AAA_9"/>
</dbReference>
<dbReference type="FunFam" id="3.40.50.300:FF:000153">
    <property type="entry name" value="Dynein axonemal heavy chain 1"/>
    <property type="match status" value="1"/>
</dbReference>
<evidence type="ECO:0000256" key="14">
    <source>
        <dbReference type="SAM" id="Coils"/>
    </source>
</evidence>
<dbReference type="InterPro" id="IPR035699">
    <property type="entry name" value="AAA_6"/>
</dbReference>
<dbReference type="Pfam" id="PF12777">
    <property type="entry name" value="MT"/>
    <property type="match status" value="2"/>
</dbReference>
<dbReference type="SMART" id="SM00382">
    <property type="entry name" value="AAA"/>
    <property type="match status" value="3"/>
</dbReference>
<dbReference type="Gene3D" id="3.40.50.300">
    <property type="entry name" value="P-loop containing nucleotide triphosphate hydrolases"/>
    <property type="match status" value="6"/>
</dbReference>
<evidence type="ECO:0000256" key="5">
    <source>
        <dbReference type="ARBA" id="ARBA00022737"/>
    </source>
</evidence>
<dbReference type="InterPro" id="IPR024743">
    <property type="entry name" value="Dynein_HC_stalk"/>
</dbReference>
<dbReference type="FunFam" id="1.20.58.1120:FF:000008">
    <property type="entry name" value="Dynein heavy chain 10, axonemal"/>
    <property type="match status" value="1"/>
</dbReference>
<evidence type="ECO:0000256" key="13">
    <source>
        <dbReference type="ARBA" id="ARBA00023273"/>
    </source>
</evidence>
<dbReference type="FunFam" id="3.40.50.300:FF:001855">
    <property type="entry name" value="Dynein axonemal heavy chain 10"/>
    <property type="match status" value="1"/>
</dbReference>
<dbReference type="GO" id="GO:0005858">
    <property type="term" value="C:axonemal dynein complex"/>
    <property type="evidence" value="ECO:0007669"/>
    <property type="project" value="UniProtKB-ARBA"/>
</dbReference>
<dbReference type="SUPFAM" id="SSF52540">
    <property type="entry name" value="P-loop containing nucleoside triphosphate hydrolases"/>
    <property type="match status" value="4"/>
</dbReference>
<dbReference type="InterPro" id="IPR013594">
    <property type="entry name" value="Dynein_heavy_tail"/>
</dbReference>
<dbReference type="Proteomes" id="UP000516260">
    <property type="component" value="Chromosome 14"/>
</dbReference>
<dbReference type="Pfam" id="PF17852">
    <property type="entry name" value="Dynein_AAA_lid"/>
    <property type="match status" value="1"/>
</dbReference>
<dbReference type="InterPro" id="IPR011704">
    <property type="entry name" value="ATPase_dyneun-rel_AAA"/>
</dbReference>
<evidence type="ECO:0000256" key="1">
    <source>
        <dbReference type="ARBA" id="ARBA00004430"/>
    </source>
</evidence>
<dbReference type="FunFam" id="3.40.50.300:FF:000063">
    <property type="entry name" value="dynein heavy chain 6, axonemal"/>
    <property type="match status" value="1"/>
</dbReference>
<dbReference type="Gene3D" id="6.10.140.1060">
    <property type="match status" value="1"/>
</dbReference>
<comment type="subcellular location">
    <subcellularLocation>
        <location evidence="1">Cytoplasm</location>
        <location evidence="1">Cytoskeleton</location>
        <location evidence="1">Cilium axoneme</location>
    </subcellularLocation>
</comment>
<keyword evidence="4" id="KW-0493">Microtubule</keyword>
<dbReference type="Pfam" id="PF12780">
    <property type="entry name" value="AAA_8"/>
    <property type="match status" value="1"/>
</dbReference>
<dbReference type="PANTHER" id="PTHR22878:SF63">
    <property type="entry name" value="DYNEIN AXONEMAL HEAVY CHAIN 10"/>
    <property type="match status" value="1"/>
</dbReference>
<comment type="caution">
    <text evidence="16">The sequence shown here is derived from an EMBL/GenBank/DDBJ whole genome shotgun (WGS) entry which is preliminary data.</text>
</comment>
<dbReference type="InterPro" id="IPR004273">
    <property type="entry name" value="Dynein_heavy_D6_P-loop"/>
</dbReference>
<dbReference type="InterPro" id="IPR054354">
    <property type="entry name" value="DYNC2H1-like_lid"/>
</dbReference>
<gene>
    <name evidence="16" type="ORF">fugu_013558</name>
</gene>
<dbReference type="GO" id="GO:0051959">
    <property type="term" value="F:dynein light intermediate chain binding"/>
    <property type="evidence" value="ECO:0007669"/>
    <property type="project" value="InterPro"/>
</dbReference>
<dbReference type="Pfam" id="PF08385">
    <property type="entry name" value="DHC_N1"/>
    <property type="match status" value="2"/>
</dbReference>
<dbReference type="Gene3D" id="1.20.1270.280">
    <property type="match status" value="1"/>
</dbReference>
<dbReference type="FunFam" id="1.20.920.20:FF:000008">
    <property type="entry name" value="Dynein heavy chain 10, axonemal"/>
    <property type="match status" value="1"/>
</dbReference>
<dbReference type="EMBL" id="SWLE01000006">
    <property type="protein sequence ID" value="TNM98994.1"/>
    <property type="molecule type" value="Genomic_DNA"/>
</dbReference>
<keyword evidence="13" id="KW-0966">Cell projection</keyword>
<dbReference type="Gene3D" id="1.20.920.20">
    <property type="match status" value="1"/>
</dbReference>
<feature type="domain" description="AAA+ ATPase" evidence="15">
    <location>
        <begin position="1708"/>
        <end position="1905"/>
    </location>
</feature>
<dbReference type="Gene3D" id="3.10.490.20">
    <property type="match status" value="1"/>
</dbReference>
<dbReference type="InterPro" id="IPR027417">
    <property type="entry name" value="P-loop_NTPase"/>
</dbReference>
<dbReference type="GO" id="GO:0007018">
    <property type="term" value="P:microtubule-based movement"/>
    <property type="evidence" value="ECO:0007669"/>
    <property type="project" value="InterPro"/>
</dbReference>
<evidence type="ECO:0000256" key="7">
    <source>
        <dbReference type="ARBA" id="ARBA00022840"/>
    </source>
</evidence>
<dbReference type="Pfam" id="PF12774">
    <property type="entry name" value="AAA_6"/>
    <property type="match status" value="1"/>
</dbReference>
<dbReference type="InterPro" id="IPR041658">
    <property type="entry name" value="AAA_lid_11"/>
</dbReference>
<keyword evidence="11" id="KW-0505">Motor protein</keyword>